<feature type="domain" description="Tyr recombinase" evidence="5">
    <location>
        <begin position="241"/>
        <end position="460"/>
    </location>
</feature>
<dbReference type="Pfam" id="PF00589">
    <property type="entry name" value="Phage_integrase"/>
    <property type="match status" value="1"/>
</dbReference>
<comment type="caution">
    <text evidence="6">The sequence shown here is derived from an EMBL/GenBank/DDBJ whole genome shotgun (WGS) entry which is preliminary data.</text>
</comment>
<dbReference type="InterPro" id="IPR002104">
    <property type="entry name" value="Integrase_catalytic"/>
</dbReference>
<feature type="region of interest" description="Disordered" evidence="4">
    <location>
        <begin position="301"/>
        <end position="330"/>
    </location>
</feature>
<dbReference type="EMBL" id="JAVYII010000008">
    <property type="protein sequence ID" value="MDT9594864.1"/>
    <property type="molecule type" value="Genomic_DNA"/>
</dbReference>
<sequence>MTDTSPSTADVRIWDIETMKGARTTRYRVRWRTSSKRHVRTLATRKLADTFRSSLVSATRAGTPFDITSGLPVTMLEAIEASAPAITWLDHATAYVDAKWTTASPRHRKGIAEALANVTVALSPQSPARPDARTLRTVLRHHAFNPSTREAPLTPDVQVALDWLRAHSRPVADLADPKVARQALEAISTTLDGRPAQPSTVARKRATLTNALHFAVEQGHLTTNPLDGIRTAHRFQTTVVSRQAVVNPRQARVLLDAVRHNDPAHHAFFAVLYYAGLRPAEARALTVSDCTLPTSGWGKADLRGSRQSSGAAWTDDGAAEEQRSLKHRADSEVRTVPLHPDLVAILRAHLAKFETGVDGLLFVTRTGKAGRPLPPPYANAVSMKSIYRAWSAARQEALSPREYDSALAKRPYDLRHACLSTWLNAGVPAAQVAEWAGHSTQVLLRVYAKCIDGGAESAMRRIEESMIDSDEA</sequence>
<evidence type="ECO:0000256" key="3">
    <source>
        <dbReference type="ARBA" id="ARBA00023172"/>
    </source>
</evidence>
<dbReference type="SUPFAM" id="SSF56349">
    <property type="entry name" value="DNA breaking-rejoining enzymes"/>
    <property type="match status" value="1"/>
</dbReference>
<gene>
    <name evidence="6" type="ORF">RDV89_17380</name>
</gene>
<dbReference type="InterPro" id="IPR013762">
    <property type="entry name" value="Integrase-like_cat_sf"/>
</dbReference>
<dbReference type="InterPro" id="IPR050090">
    <property type="entry name" value="Tyrosine_recombinase_XerCD"/>
</dbReference>
<evidence type="ECO:0000259" key="5">
    <source>
        <dbReference type="PROSITE" id="PS51898"/>
    </source>
</evidence>
<organism evidence="6 7">
    <name type="scientific">Nocardioides imazamoxiresistens</name>
    <dbReference type="NCBI Taxonomy" id="3231893"/>
    <lineage>
        <taxon>Bacteria</taxon>
        <taxon>Bacillati</taxon>
        <taxon>Actinomycetota</taxon>
        <taxon>Actinomycetes</taxon>
        <taxon>Propionibacteriales</taxon>
        <taxon>Nocardioidaceae</taxon>
        <taxon>Nocardioides</taxon>
    </lineage>
</organism>
<keyword evidence="7" id="KW-1185">Reference proteome</keyword>
<comment type="similarity">
    <text evidence="1">Belongs to the 'phage' integrase family.</text>
</comment>
<evidence type="ECO:0000313" key="7">
    <source>
        <dbReference type="Proteomes" id="UP001268542"/>
    </source>
</evidence>
<dbReference type="RefSeq" id="WP_315735051.1">
    <property type="nucleotide sequence ID" value="NZ_JAVYII010000008.1"/>
</dbReference>
<protein>
    <submittedName>
        <fullName evidence="6">Tyrosine-type recombinase/integrase</fullName>
    </submittedName>
</protein>
<evidence type="ECO:0000256" key="2">
    <source>
        <dbReference type="ARBA" id="ARBA00023125"/>
    </source>
</evidence>
<feature type="compositionally biased region" description="Basic and acidic residues" evidence="4">
    <location>
        <begin position="320"/>
        <end position="330"/>
    </location>
</feature>
<dbReference type="PANTHER" id="PTHR30349">
    <property type="entry name" value="PHAGE INTEGRASE-RELATED"/>
    <property type="match status" value="1"/>
</dbReference>
<dbReference type="Proteomes" id="UP001268542">
    <property type="component" value="Unassembled WGS sequence"/>
</dbReference>
<reference evidence="6 7" key="1">
    <citation type="submission" date="2023-08" db="EMBL/GenBank/DDBJ databases">
        <title>Nocardioides seae sp. nov., a bacterium isolated from a soil.</title>
        <authorList>
            <person name="Wang X."/>
        </authorList>
    </citation>
    <scope>NUCLEOTIDE SEQUENCE [LARGE SCALE GENOMIC DNA]</scope>
    <source>
        <strain evidence="6 7">YZH12</strain>
    </source>
</reference>
<evidence type="ECO:0000256" key="4">
    <source>
        <dbReference type="SAM" id="MobiDB-lite"/>
    </source>
</evidence>
<evidence type="ECO:0000313" key="6">
    <source>
        <dbReference type="EMBL" id="MDT9594864.1"/>
    </source>
</evidence>
<proteinExistence type="inferred from homology"/>
<dbReference type="PROSITE" id="PS51898">
    <property type="entry name" value="TYR_RECOMBINASE"/>
    <property type="match status" value="1"/>
</dbReference>
<dbReference type="InterPro" id="IPR011010">
    <property type="entry name" value="DNA_brk_join_enz"/>
</dbReference>
<dbReference type="Gene3D" id="1.10.443.10">
    <property type="entry name" value="Intergrase catalytic core"/>
    <property type="match status" value="1"/>
</dbReference>
<dbReference type="PANTHER" id="PTHR30349:SF64">
    <property type="entry name" value="PROPHAGE INTEGRASE INTD-RELATED"/>
    <property type="match status" value="1"/>
</dbReference>
<keyword evidence="2" id="KW-0238">DNA-binding</keyword>
<dbReference type="Gene3D" id="1.10.150.130">
    <property type="match status" value="1"/>
</dbReference>
<dbReference type="InterPro" id="IPR010998">
    <property type="entry name" value="Integrase_recombinase_N"/>
</dbReference>
<accession>A0ABU3Q069</accession>
<evidence type="ECO:0000256" key="1">
    <source>
        <dbReference type="ARBA" id="ARBA00008857"/>
    </source>
</evidence>
<keyword evidence="3" id="KW-0233">DNA recombination</keyword>
<name>A0ABU3Q069_9ACTN</name>